<feature type="domain" description="Flagellar motor switch protein FliN-like C-terminal" evidence="2">
    <location>
        <begin position="274"/>
        <end position="343"/>
    </location>
</feature>
<evidence type="ECO:0000259" key="2">
    <source>
        <dbReference type="Pfam" id="PF01052"/>
    </source>
</evidence>
<accession>A0ABY1BA29</accession>
<comment type="similarity">
    <text evidence="1">Belongs to the FliN/MopA/SpaO family.</text>
</comment>
<dbReference type="InterPro" id="IPR036429">
    <property type="entry name" value="SpoA-like_sf"/>
</dbReference>
<protein>
    <submittedName>
        <fullName evidence="3">Type III secretion protein Q</fullName>
    </submittedName>
</protein>
<dbReference type="EMBL" id="FOFP01000005">
    <property type="protein sequence ID" value="SEQ35327.1"/>
    <property type="molecule type" value="Genomic_DNA"/>
</dbReference>
<reference evidence="3 4" key="1">
    <citation type="submission" date="2016-10" db="EMBL/GenBank/DDBJ databases">
        <authorList>
            <person name="Varghese N."/>
            <person name="Submissions S."/>
        </authorList>
    </citation>
    <scope>NUCLEOTIDE SEQUENCE [LARGE SCALE GENOMIC DNA]</scope>
    <source>
        <strain evidence="3 4">CIP 109853</strain>
    </source>
</reference>
<dbReference type="Pfam" id="PF01052">
    <property type="entry name" value="FliMN_C"/>
    <property type="match status" value="1"/>
</dbReference>
<organism evidence="3 4">
    <name type="scientific">Pseudomonas cuatrocienegasensis</name>
    <dbReference type="NCBI Taxonomy" id="543360"/>
    <lineage>
        <taxon>Bacteria</taxon>
        <taxon>Pseudomonadati</taxon>
        <taxon>Pseudomonadota</taxon>
        <taxon>Gammaproteobacteria</taxon>
        <taxon>Pseudomonadales</taxon>
        <taxon>Pseudomonadaceae</taxon>
        <taxon>Pseudomonas</taxon>
    </lineage>
</organism>
<dbReference type="Gene3D" id="2.30.330.10">
    <property type="entry name" value="SpoA-like"/>
    <property type="match status" value="1"/>
</dbReference>
<dbReference type="RefSeq" id="WP_069518355.1">
    <property type="nucleotide sequence ID" value="NZ_FOFP01000005.1"/>
</dbReference>
<dbReference type="PANTHER" id="PTHR30034:SF6">
    <property type="entry name" value="YOP PROTEINS TRANSLOCATION PROTEIN Q"/>
    <property type="match status" value="1"/>
</dbReference>
<dbReference type="Proteomes" id="UP000198512">
    <property type="component" value="Unassembled WGS sequence"/>
</dbReference>
<gene>
    <name evidence="3" type="ORF">SAMN05216600_105137</name>
</gene>
<sequence>MNAQVLAIRPVSSTEASIRERIGSGLSLLFRLNRQTGQLAMRLAPTTGQSIDVGHLECASGPMRLTNSEALLGLLSSCPALSQQPDSREDHHWYWELYNHYLSPELQHLFGTLQPLAQPLKGGLDCLLEARINGLRVCARLSAPPATLLDLLDRGRWQPTPANAWPWPINTPLLLGRLALSLKQLKGLRPGDVLLPDQPLFTPNGHGTLHLGANRLSLVQESANALCFTLTDLEQDTMNATLDHFTPRDSDSPLLLDDLQMPEDNADSGEDLERFNDLALALSLRAGNLSLSLGQLRSLSVGSVLTFNGCAPGHAMLFHGERPLAHGELVDVEGRLGLQITRMDALR</sequence>
<dbReference type="InterPro" id="IPR001543">
    <property type="entry name" value="FliN-like_C"/>
</dbReference>
<dbReference type="PANTHER" id="PTHR30034">
    <property type="entry name" value="FLAGELLAR MOTOR SWITCH PROTEIN FLIM"/>
    <property type="match status" value="1"/>
</dbReference>
<dbReference type="InterPro" id="IPR013385">
    <property type="entry name" value="T3SS_SpaO/YscQ/SpaO"/>
</dbReference>
<proteinExistence type="inferred from homology"/>
<evidence type="ECO:0000256" key="1">
    <source>
        <dbReference type="ARBA" id="ARBA00009226"/>
    </source>
</evidence>
<dbReference type="SUPFAM" id="SSF101801">
    <property type="entry name" value="Surface presentation of antigens (SPOA)"/>
    <property type="match status" value="1"/>
</dbReference>
<evidence type="ECO:0000313" key="3">
    <source>
        <dbReference type="EMBL" id="SEQ35327.1"/>
    </source>
</evidence>
<dbReference type="NCBIfam" id="TIGR02551">
    <property type="entry name" value="SpaO_YscQ"/>
    <property type="match status" value="1"/>
</dbReference>
<name>A0ABY1BA29_9PSED</name>
<keyword evidence="4" id="KW-1185">Reference proteome</keyword>
<comment type="caution">
    <text evidence="3">The sequence shown here is derived from an EMBL/GenBank/DDBJ whole genome shotgun (WGS) entry which is preliminary data.</text>
</comment>
<evidence type="ECO:0000313" key="4">
    <source>
        <dbReference type="Proteomes" id="UP000198512"/>
    </source>
</evidence>